<organism evidence="1">
    <name type="scientific">marine sediment metagenome</name>
    <dbReference type="NCBI Taxonomy" id="412755"/>
    <lineage>
        <taxon>unclassified sequences</taxon>
        <taxon>metagenomes</taxon>
        <taxon>ecological metagenomes</taxon>
    </lineage>
</organism>
<comment type="caution">
    <text evidence="1">The sequence shown here is derived from an EMBL/GenBank/DDBJ whole genome shotgun (WGS) entry which is preliminary data.</text>
</comment>
<evidence type="ECO:0000313" key="1">
    <source>
        <dbReference type="EMBL" id="KKN45952.1"/>
    </source>
</evidence>
<reference evidence="1" key="1">
    <citation type="journal article" date="2015" name="Nature">
        <title>Complex archaea that bridge the gap between prokaryotes and eukaryotes.</title>
        <authorList>
            <person name="Spang A."/>
            <person name="Saw J.H."/>
            <person name="Jorgensen S.L."/>
            <person name="Zaremba-Niedzwiedzka K."/>
            <person name="Martijn J."/>
            <person name="Lind A.E."/>
            <person name="van Eijk R."/>
            <person name="Schleper C."/>
            <person name="Guy L."/>
            <person name="Ettema T.J."/>
        </authorList>
    </citation>
    <scope>NUCLEOTIDE SEQUENCE</scope>
</reference>
<feature type="non-terminal residue" evidence="1">
    <location>
        <position position="1"/>
    </location>
</feature>
<gene>
    <name evidence="1" type="ORF">LCGC14_0677960</name>
</gene>
<protein>
    <submittedName>
        <fullName evidence="1">Uncharacterized protein</fullName>
    </submittedName>
</protein>
<dbReference type="Gene3D" id="2.50.20.10">
    <property type="entry name" value="Lipoprotein localisation LolA/LolB/LppX"/>
    <property type="match status" value="1"/>
</dbReference>
<dbReference type="EMBL" id="LAZR01001357">
    <property type="protein sequence ID" value="KKN45952.1"/>
    <property type="molecule type" value="Genomic_DNA"/>
</dbReference>
<dbReference type="AlphaFoldDB" id="A0A0F9R9A3"/>
<proteinExistence type="predicted"/>
<name>A0A0F9R9A3_9ZZZZ</name>
<accession>A0A0F9R9A3</accession>
<sequence>FDGKKGYVVMQGQRKDMGEEEIIKVKEEAIPFPELSYLSDATIKFEGIETIDGKKAYKLKLSEEKTAYYDMETGLKIQETTMADMGGQPMTSTINYQDYQEVSGIQFPFTLSQTVGPQHFDFKVNEIKINEGVSDSDFE</sequence>